<name>A0A975G411_9CAUL</name>
<organism evidence="6 7">
    <name type="scientific">Phenylobacterium montanum</name>
    <dbReference type="NCBI Taxonomy" id="2823693"/>
    <lineage>
        <taxon>Bacteria</taxon>
        <taxon>Pseudomonadati</taxon>
        <taxon>Pseudomonadota</taxon>
        <taxon>Alphaproteobacteria</taxon>
        <taxon>Caulobacterales</taxon>
        <taxon>Caulobacteraceae</taxon>
        <taxon>Phenylobacterium</taxon>
    </lineage>
</organism>
<dbReference type="RefSeq" id="WP_211940445.1">
    <property type="nucleotide sequence ID" value="NZ_CP073078.1"/>
</dbReference>
<keyword evidence="7" id="KW-1185">Reference proteome</keyword>
<evidence type="ECO:0000256" key="1">
    <source>
        <dbReference type="ARBA" id="ARBA00009986"/>
    </source>
</evidence>
<dbReference type="Proteomes" id="UP000676409">
    <property type="component" value="Chromosome"/>
</dbReference>
<dbReference type="FunFam" id="3.40.605.10:FF:000007">
    <property type="entry name" value="NAD/NADP-dependent betaine aldehyde dehydrogenase"/>
    <property type="match status" value="1"/>
</dbReference>
<evidence type="ECO:0000259" key="5">
    <source>
        <dbReference type="Pfam" id="PF00171"/>
    </source>
</evidence>
<dbReference type="GO" id="GO:0016620">
    <property type="term" value="F:oxidoreductase activity, acting on the aldehyde or oxo group of donors, NAD or NADP as acceptor"/>
    <property type="evidence" value="ECO:0007669"/>
    <property type="project" value="InterPro"/>
</dbReference>
<dbReference type="AlphaFoldDB" id="A0A975G411"/>
<evidence type="ECO:0000256" key="4">
    <source>
        <dbReference type="RuleBase" id="RU003345"/>
    </source>
</evidence>
<dbReference type="SUPFAM" id="SSF53720">
    <property type="entry name" value="ALDH-like"/>
    <property type="match status" value="1"/>
</dbReference>
<dbReference type="InterPro" id="IPR016161">
    <property type="entry name" value="Ald_DH/histidinol_DH"/>
</dbReference>
<gene>
    <name evidence="6" type="ORF">KCG34_11275</name>
</gene>
<protein>
    <submittedName>
        <fullName evidence="6">Aldehyde dehydrogenase</fullName>
    </submittedName>
</protein>
<dbReference type="InterPro" id="IPR016162">
    <property type="entry name" value="Ald_DH_N"/>
</dbReference>
<dbReference type="InterPro" id="IPR029510">
    <property type="entry name" value="Ald_DH_CS_GLU"/>
</dbReference>
<evidence type="ECO:0000256" key="2">
    <source>
        <dbReference type="ARBA" id="ARBA00023002"/>
    </source>
</evidence>
<dbReference type="EMBL" id="CP073078">
    <property type="protein sequence ID" value="QUD90394.1"/>
    <property type="molecule type" value="Genomic_DNA"/>
</dbReference>
<dbReference type="FunFam" id="3.40.309.10:FF:000012">
    <property type="entry name" value="Betaine aldehyde dehydrogenase"/>
    <property type="match status" value="1"/>
</dbReference>
<comment type="similarity">
    <text evidence="1 4">Belongs to the aldehyde dehydrogenase family.</text>
</comment>
<feature type="active site" evidence="3">
    <location>
        <position position="273"/>
    </location>
</feature>
<dbReference type="Pfam" id="PF00171">
    <property type="entry name" value="Aldedh"/>
    <property type="match status" value="1"/>
</dbReference>
<keyword evidence="2 4" id="KW-0560">Oxidoreductase</keyword>
<dbReference type="Gene3D" id="3.40.309.10">
    <property type="entry name" value="Aldehyde Dehydrogenase, Chain A, domain 2"/>
    <property type="match status" value="1"/>
</dbReference>
<reference evidence="6" key="1">
    <citation type="submission" date="2021-04" db="EMBL/GenBank/DDBJ databases">
        <title>The complete genome sequence of Caulobacter sp. S6.</title>
        <authorList>
            <person name="Tang Y."/>
            <person name="Ouyang W."/>
            <person name="Liu Q."/>
            <person name="Huang B."/>
            <person name="Guo Z."/>
            <person name="Lei P."/>
        </authorList>
    </citation>
    <scope>NUCLEOTIDE SEQUENCE</scope>
    <source>
        <strain evidence="6">S6</strain>
    </source>
</reference>
<dbReference type="PROSITE" id="PS00687">
    <property type="entry name" value="ALDEHYDE_DEHYDR_GLU"/>
    <property type="match status" value="1"/>
</dbReference>
<feature type="domain" description="Aldehyde dehydrogenase" evidence="5">
    <location>
        <begin position="42"/>
        <end position="495"/>
    </location>
</feature>
<proteinExistence type="inferred from homology"/>
<dbReference type="PANTHER" id="PTHR11699">
    <property type="entry name" value="ALDEHYDE DEHYDROGENASE-RELATED"/>
    <property type="match status" value="1"/>
</dbReference>
<evidence type="ECO:0000313" key="6">
    <source>
        <dbReference type="EMBL" id="QUD90394.1"/>
    </source>
</evidence>
<sequence>MTAAPAFAEALNAYPLSAAGRAFLQAGEFGHVIEGRVEASAGGRSMALIDPATGQAFAECAMGDAADVDRAVRSARQAFEDGRWRNLDAQEKERRLHRLADLLEQNRAVLSDLDVVDGGVVQTYSAFIVQFGIDTTRYYAGWPTKLEGAMPAAPPDCVVQQLREPVGVCGVITPWNGPSAAPCGIVPALACGNSVVLKPAEQTPLTAILVAKLCLEAGIPPGVVNVVQGAGEVVGAALVEHPQVDAISFTGSVDTGRRIQAAAAPSLKRLSLELGGKSPQLVFEDADLEAAATAVTGAVWGHSGQVCTAGTRVLVQRRIHDAFVEAMVQRSREIRLGSGFAAETQMGPLISQQQLERVMGYVAAGRREGARVVLGGERHGTRGYFHQPTIFAGVDNSMTIAREEIFGPVMAVIAFDTEDEAFAIANDSDFGLSAGVWTRDLSRAHRAIQALKAGTVWVNTYQRVNPSIPYGGIKQSGYGRHLGHASLDHYTNLKSAWLKIR</sequence>
<dbReference type="Gene3D" id="3.40.605.10">
    <property type="entry name" value="Aldehyde Dehydrogenase, Chain A, domain 1"/>
    <property type="match status" value="1"/>
</dbReference>
<dbReference type="InterPro" id="IPR016163">
    <property type="entry name" value="Ald_DH_C"/>
</dbReference>
<dbReference type="KEGG" id="caul:KCG34_11275"/>
<dbReference type="InterPro" id="IPR015590">
    <property type="entry name" value="Aldehyde_DH_dom"/>
</dbReference>
<evidence type="ECO:0000256" key="3">
    <source>
        <dbReference type="PROSITE-ProRule" id="PRU10007"/>
    </source>
</evidence>
<accession>A0A975G411</accession>
<evidence type="ECO:0000313" key="7">
    <source>
        <dbReference type="Proteomes" id="UP000676409"/>
    </source>
</evidence>